<feature type="compositionally biased region" description="Polar residues" evidence="1">
    <location>
        <begin position="458"/>
        <end position="477"/>
    </location>
</feature>
<feature type="region of interest" description="Disordered" evidence="1">
    <location>
        <begin position="30"/>
        <end position="85"/>
    </location>
</feature>
<evidence type="ECO:0000313" key="2">
    <source>
        <dbReference type="EMBL" id="POR37957.1"/>
    </source>
</evidence>
<comment type="caution">
    <text evidence="2">The sequence shown here is derived from an EMBL/GenBank/DDBJ whole genome shotgun (WGS) entry which is preliminary data.</text>
</comment>
<reference evidence="2 3" key="1">
    <citation type="submission" date="2018-01" db="EMBL/GenBank/DDBJ databases">
        <title>Harnessing the power of phylogenomics to disentangle the directionality and signatures of interkingdom host jumping in the parasitic fungal genus Tolypocladium.</title>
        <authorList>
            <person name="Quandt C.A."/>
            <person name="Patterson W."/>
            <person name="Spatafora J.W."/>
        </authorList>
    </citation>
    <scope>NUCLEOTIDE SEQUENCE [LARGE SCALE GENOMIC DNA]</scope>
    <source>
        <strain evidence="2 3">NRBC 100945</strain>
    </source>
</reference>
<name>A0A2S4L6A8_9HYPO</name>
<dbReference type="PANTHER" id="PTHR42032">
    <property type="entry name" value="YALI0E30679P"/>
    <property type="match status" value="1"/>
</dbReference>
<dbReference type="Proteomes" id="UP000237481">
    <property type="component" value="Unassembled WGS sequence"/>
</dbReference>
<organism evidence="2 3">
    <name type="scientific">Tolypocladium paradoxum</name>
    <dbReference type="NCBI Taxonomy" id="94208"/>
    <lineage>
        <taxon>Eukaryota</taxon>
        <taxon>Fungi</taxon>
        <taxon>Dikarya</taxon>
        <taxon>Ascomycota</taxon>
        <taxon>Pezizomycotina</taxon>
        <taxon>Sordariomycetes</taxon>
        <taxon>Hypocreomycetidae</taxon>
        <taxon>Hypocreales</taxon>
        <taxon>Ophiocordycipitaceae</taxon>
        <taxon>Tolypocladium</taxon>
    </lineage>
</organism>
<dbReference type="PANTHER" id="PTHR42032:SF1">
    <property type="entry name" value="YALI0E30679P"/>
    <property type="match status" value="1"/>
</dbReference>
<protein>
    <submittedName>
        <fullName evidence="2">Uncharacterized protein</fullName>
    </submittedName>
</protein>
<sequence length="495" mass="53466">MVATPDETPAASRQQAAPIKAVGNAAPVASGVASGLNGAPGHALRRAKTVDESLPMRRRSFASRSEASLEGPPPRRSSNFSDYSSEARDILNPKPRAGVELPPPEASSLASLSLAFALLPAITGALFKNGHAVVTDIMLLGLAGVFLHWSVTQPWVWYHSAQQVRTQREADDSDVIVEDDSDVESTGPAAQPSSPLDDVPEEEEAGNTPTRRARPRGKQTTAQQQAALRELYIHEVLSLLACLVLPLVSAYLLHAIRSQLSRPSEGLVSNYNLTIFLLVSELRVFSHMLKLVQARTLHLQRIVHGNPFASPSGTEAQIEDMVGRIERLEARSVADEVAMEQGAGPDSARAKQEAVMTRDVRNAIQPELDALNRAVRRYEKKATLLQFQTESRFSGLDARMDDTIALAAAAAKNSAASRNLLGRTVESVVAISLFPFNAVVGLLLLPLKSLLALVNRNQQTQPSSAKAGRSSSRTGKASVQPRYSVDRVPTRVMKR</sequence>
<evidence type="ECO:0000313" key="3">
    <source>
        <dbReference type="Proteomes" id="UP000237481"/>
    </source>
</evidence>
<accession>A0A2S4L6A8</accession>
<dbReference type="OrthoDB" id="5422510at2759"/>
<dbReference type="EMBL" id="PKSG01000186">
    <property type="protein sequence ID" value="POR37957.1"/>
    <property type="molecule type" value="Genomic_DNA"/>
</dbReference>
<feature type="region of interest" description="Disordered" evidence="1">
    <location>
        <begin position="179"/>
        <end position="221"/>
    </location>
</feature>
<dbReference type="STRING" id="94208.A0A2S4L6A8"/>
<keyword evidence="3" id="KW-1185">Reference proteome</keyword>
<dbReference type="AlphaFoldDB" id="A0A2S4L6A8"/>
<evidence type="ECO:0000256" key="1">
    <source>
        <dbReference type="SAM" id="MobiDB-lite"/>
    </source>
</evidence>
<proteinExistence type="predicted"/>
<feature type="region of interest" description="Disordered" evidence="1">
    <location>
        <begin position="458"/>
        <end position="495"/>
    </location>
</feature>
<gene>
    <name evidence="2" type="ORF">TPAR_01838</name>
</gene>